<accession>Q5JHB3</accession>
<dbReference type="InParanoid" id="Q5JHB3"/>
<dbReference type="EMBL" id="AP006878">
    <property type="protein sequence ID" value="BAD84956.1"/>
    <property type="molecule type" value="Genomic_DNA"/>
</dbReference>
<organism evidence="1 2">
    <name type="scientific">Thermococcus kodakarensis (strain ATCC BAA-918 / JCM 12380 / KOD1)</name>
    <name type="common">Pyrococcus kodakaraensis (strain KOD1)</name>
    <dbReference type="NCBI Taxonomy" id="69014"/>
    <lineage>
        <taxon>Archaea</taxon>
        <taxon>Methanobacteriati</taxon>
        <taxon>Methanobacteriota</taxon>
        <taxon>Thermococci</taxon>
        <taxon>Thermococcales</taxon>
        <taxon>Thermococcaceae</taxon>
        <taxon>Thermococcus</taxon>
    </lineage>
</organism>
<dbReference type="AlphaFoldDB" id="Q5JHB3"/>
<protein>
    <submittedName>
        <fullName evidence="1">Uncharacterized protein</fullName>
    </submittedName>
</protein>
<dbReference type="Proteomes" id="UP000000536">
    <property type="component" value="Chromosome"/>
</dbReference>
<evidence type="ECO:0000313" key="2">
    <source>
        <dbReference type="Proteomes" id="UP000000536"/>
    </source>
</evidence>
<evidence type="ECO:0000313" key="1">
    <source>
        <dbReference type="EMBL" id="BAD84956.1"/>
    </source>
</evidence>
<sequence>MSVSNTPEEWASAFPSRRDLKERLEFIRLYVFRLKQNPDEVFREQVKLINSLLKSSKSFPLSREKYLRLKGELRVKKG</sequence>
<dbReference type="KEGG" id="tko:TK0767"/>
<name>Q5JHB3_THEKO</name>
<keyword evidence="2" id="KW-1185">Reference proteome</keyword>
<dbReference type="PATRIC" id="fig|69014.16.peg.747"/>
<dbReference type="eggNOG" id="arCOG07509">
    <property type="taxonomic scope" value="Archaea"/>
</dbReference>
<dbReference type="STRING" id="69014.TK0767"/>
<dbReference type="GeneID" id="78447282"/>
<dbReference type="HOGENOM" id="CLU_187363_0_0_2"/>
<dbReference type="OrthoDB" id="105119at2157"/>
<dbReference type="RefSeq" id="WP_011249718.1">
    <property type="nucleotide sequence ID" value="NC_006624.1"/>
</dbReference>
<dbReference type="EnsemblBacteria" id="BAD84956">
    <property type="protein sequence ID" value="BAD84956"/>
    <property type="gene ID" value="TK0767"/>
</dbReference>
<reference evidence="1 2" key="1">
    <citation type="journal article" date="2005" name="Genome Res.">
        <title>Complete genome sequence of the hyperthermophilic archaeon Thermococcus kodakaraensis KOD1 and comparison with Pyrococcus genomes.</title>
        <authorList>
            <person name="Fukui T."/>
            <person name="Atomi H."/>
            <person name="Kanai T."/>
            <person name="Matsumi R."/>
            <person name="Fujiwara S."/>
            <person name="Imanaka T."/>
        </authorList>
    </citation>
    <scope>NUCLEOTIDE SEQUENCE [LARGE SCALE GENOMIC DNA]</scope>
    <source>
        <strain evidence="2">ATCC BAA-918 / JCM 12380 / KOD1</strain>
    </source>
</reference>
<proteinExistence type="predicted"/>
<gene>
    <name evidence="1" type="ordered locus">TK0767</name>
</gene>